<dbReference type="Gene3D" id="1.20.1250.20">
    <property type="entry name" value="MFS general substrate transporter like domains"/>
    <property type="match status" value="1"/>
</dbReference>
<dbReference type="GO" id="GO:0016020">
    <property type="term" value="C:membrane"/>
    <property type="evidence" value="ECO:0007669"/>
    <property type="project" value="UniProtKB-SubCell"/>
</dbReference>
<keyword evidence="6 8" id="KW-0472">Membrane</keyword>
<feature type="transmembrane region" description="Helical" evidence="8">
    <location>
        <begin position="547"/>
        <end position="565"/>
    </location>
</feature>
<dbReference type="PROSITE" id="PS50850">
    <property type="entry name" value="MFS"/>
    <property type="match status" value="1"/>
</dbReference>
<dbReference type="AlphaFoldDB" id="W9CGU1"/>
<dbReference type="Proteomes" id="UP000019487">
    <property type="component" value="Unassembled WGS sequence"/>
</dbReference>
<dbReference type="PANTHER" id="PTHR48022">
    <property type="entry name" value="PLASTIDIC GLUCOSE TRANSPORTER 4"/>
    <property type="match status" value="1"/>
</dbReference>
<keyword evidence="3 7" id="KW-0813">Transport</keyword>
<dbReference type="InterPro" id="IPR050360">
    <property type="entry name" value="MFS_Sugar_Transporters"/>
</dbReference>
<dbReference type="OrthoDB" id="6133115at2759"/>
<dbReference type="InterPro" id="IPR036259">
    <property type="entry name" value="MFS_trans_sf"/>
</dbReference>
<dbReference type="SUPFAM" id="SSF103473">
    <property type="entry name" value="MFS general substrate transporter"/>
    <property type="match status" value="1"/>
</dbReference>
<accession>W9CGU1</accession>
<dbReference type="HOGENOM" id="CLU_001265_30_13_1"/>
<dbReference type="FunFam" id="1.20.1250.20:FF:000217">
    <property type="entry name" value="MFS lactose permease, putative"/>
    <property type="match status" value="1"/>
</dbReference>
<keyword evidence="11" id="KW-1185">Reference proteome</keyword>
<name>W9CGU1_SCLBF</name>
<evidence type="ECO:0000259" key="9">
    <source>
        <dbReference type="PROSITE" id="PS50850"/>
    </source>
</evidence>
<comment type="similarity">
    <text evidence="2 7">Belongs to the major facilitator superfamily. Sugar transporter (TC 2.A.1.1) family.</text>
</comment>
<evidence type="ECO:0000256" key="6">
    <source>
        <dbReference type="ARBA" id="ARBA00023136"/>
    </source>
</evidence>
<feature type="transmembrane region" description="Helical" evidence="8">
    <location>
        <begin position="243"/>
        <end position="266"/>
    </location>
</feature>
<feature type="transmembrane region" description="Helical" evidence="8">
    <location>
        <begin position="278"/>
        <end position="299"/>
    </location>
</feature>
<evidence type="ECO:0000256" key="7">
    <source>
        <dbReference type="RuleBase" id="RU003346"/>
    </source>
</evidence>
<evidence type="ECO:0000256" key="8">
    <source>
        <dbReference type="SAM" id="Phobius"/>
    </source>
</evidence>
<dbReference type="InterPro" id="IPR005828">
    <property type="entry name" value="MFS_sugar_transport-like"/>
</dbReference>
<feature type="transmembrane region" description="Helical" evidence="8">
    <location>
        <begin position="185"/>
        <end position="204"/>
    </location>
</feature>
<keyword evidence="5 8" id="KW-1133">Transmembrane helix</keyword>
<dbReference type="Pfam" id="PF00083">
    <property type="entry name" value="Sugar_tr"/>
    <property type="match status" value="1"/>
</dbReference>
<evidence type="ECO:0000256" key="4">
    <source>
        <dbReference type="ARBA" id="ARBA00022692"/>
    </source>
</evidence>
<gene>
    <name evidence="10" type="ORF">SBOR_4541</name>
</gene>
<evidence type="ECO:0000256" key="3">
    <source>
        <dbReference type="ARBA" id="ARBA00022448"/>
    </source>
</evidence>
<comment type="subcellular location">
    <subcellularLocation>
        <location evidence="1">Membrane</location>
        <topology evidence="1">Multi-pass membrane protein</topology>
    </subcellularLocation>
</comment>
<dbReference type="InterPro" id="IPR020846">
    <property type="entry name" value="MFS_dom"/>
</dbReference>
<feature type="transmembrane region" description="Helical" evidence="8">
    <location>
        <begin position="216"/>
        <end position="236"/>
    </location>
</feature>
<dbReference type="PANTHER" id="PTHR48022:SF13">
    <property type="entry name" value="MAJOR FACILITATOR SUPERFAMILY (MFS) PROFILE DOMAIN-CONTAINING PROTEIN"/>
    <property type="match status" value="1"/>
</dbReference>
<evidence type="ECO:0000313" key="11">
    <source>
        <dbReference type="Proteomes" id="UP000019487"/>
    </source>
</evidence>
<feature type="transmembrane region" description="Helical" evidence="8">
    <location>
        <begin position="154"/>
        <end position="173"/>
    </location>
</feature>
<sequence>MYDPGPTSCMVSFIGEEDHTRNACPKIRGWSAGWFQMSFTTPHFGPSMLIMAARGVMAEKTGTHFEDVELPHTQGDDEKHAEVGARVILGHEAFNEAMLKEPPKAFTWSTTQLYTACFIGFFCATMNGYDGSLINNLLVNPWFLDFYHGENAGIWAGIVTSMYQIGGVVSLPFVGPAADTFGRRFGMWLGCLCIILGTIVQGVATRDAGVRQFMGGRFLLGFGVNIASAAGPMYVVEVSHPAYRGVVTAIFNCFWFTGSIIASGVARGADNIGGDESWRLIIWVQLMFSSIIFVSAYFLPESPRWLYVNNKRDQSKKMLTKYHGEGNPDSEWVKLQLNEYEELLEMDGADKRWWDYRALFKNRSTCYRLFCNVSISIFGQWAGNAVLSYFMGKVLQTIGIASHVGQANVILINNCQQFCWALFGAAMVDRVGRRPLLLFSNVGCCVIWLAMTISAALYQQSIPDPTNPDSIGTNHAAGTASLAFIFIFGAVYSVGFTPLQALYPVEVLSFEMRAKGMGFSGFSVAAAGLLNQFAWPVSMQKIGWKTYIIFTVWCAIQATTVYFFIPETRNRTLEELDEIFTSPNPVKTSIARKRIGLDAYGEVVNIQDV</sequence>
<evidence type="ECO:0000313" key="10">
    <source>
        <dbReference type="EMBL" id="ESZ95086.1"/>
    </source>
</evidence>
<feature type="transmembrane region" description="Helical" evidence="8">
    <location>
        <begin position="478"/>
        <end position="505"/>
    </location>
</feature>
<evidence type="ECO:0000256" key="5">
    <source>
        <dbReference type="ARBA" id="ARBA00022989"/>
    </source>
</evidence>
<dbReference type="GO" id="GO:0005351">
    <property type="term" value="F:carbohydrate:proton symporter activity"/>
    <property type="evidence" value="ECO:0007669"/>
    <property type="project" value="TreeGrafter"/>
</dbReference>
<protein>
    <recommendedName>
        <fullName evidence="9">Major facilitator superfamily (MFS) profile domain-containing protein</fullName>
    </recommendedName>
</protein>
<keyword evidence="4 8" id="KW-0812">Transmembrane</keyword>
<comment type="caution">
    <text evidence="10">The sequence shown here is derived from an EMBL/GenBank/DDBJ whole genome shotgun (WGS) entry which is preliminary data.</text>
</comment>
<proteinExistence type="inferred from homology"/>
<feature type="domain" description="Major facilitator superfamily (MFS) profile" evidence="9">
    <location>
        <begin position="116"/>
        <end position="569"/>
    </location>
</feature>
<reference evidence="10 11" key="1">
    <citation type="journal article" date="2014" name="Genome Announc.">
        <title>Draft genome sequence of Sclerotinia borealis, a psychrophilic plant pathogenic fungus.</title>
        <authorList>
            <person name="Mardanov A.V."/>
            <person name="Beletsky A.V."/>
            <person name="Kadnikov V.V."/>
            <person name="Ignatov A.N."/>
            <person name="Ravin N.V."/>
        </authorList>
    </citation>
    <scope>NUCLEOTIDE SEQUENCE [LARGE SCALE GENOMIC DNA]</scope>
    <source>
        <strain evidence="11">F-4157</strain>
    </source>
</reference>
<evidence type="ECO:0000256" key="2">
    <source>
        <dbReference type="ARBA" id="ARBA00010992"/>
    </source>
</evidence>
<dbReference type="InterPro" id="IPR005829">
    <property type="entry name" value="Sugar_transporter_CS"/>
</dbReference>
<dbReference type="NCBIfam" id="TIGR00879">
    <property type="entry name" value="SP"/>
    <property type="match status" value="1"/>
</dbReference>
<feature type="transmembrane region" description="Helical" evidence="8">
    <location>
        <begin position="113"/>
        <end position="134"/>
    </location>
</feature>
<feature type="transmembrane region" description="Helical" evidence="8">
    <location>
        <begin position="436"/>
        <end position="458"/>
    </location>
</feature>
<feature type="transmembrane region" description="Helical" evidence="8">
    <location>
        <begin position="517"/>
        <end position="535"/>
    </location>
</feature>
<dbReference type="InterPro" id="IPR003663">
    <property type="entry name" value="Sugar/inositol_transpt"/>
</dbReference>
<dbReference type="EMBL" id="AYSA01000211">
    <property type="protein sequence ID" value="ESZ95086.1"/>
    <property type="molecule type" value="Genomic_DNA"/>
</dbReference>
<organism evidence="10 11">
    <name type="scientific">Sclerotinia borealis (strain F-4128)</name>
    <dbReference type="NCBI Taxonomy" id="1432307"/>
    <lineage>
        <taxon>Eukaryota</taxon>
        <taxon>Fungi</taxon>
        <taxon>Dikarya</taxon>
        <taxon>Ascomycota</taxon>
        <taxon>Pezizomycotina</taxon>
        <taxon>Leotiomycetes</taxon>
        <taxon>Helotiales</taxon>
        <taxon>Sclerotiniaceae</taxon>
        <taxon>Sclerotinia</taxon>
    </lineage>
</organism>
<dbReference type="PROSITE" id="PS00216">
    <property type="entry name" value="SUGAR_TRANSPORT_1"/>
    <property type="match status" value="1"/>
</dbReference>
<dbReference type="PRINTS" id="PR00171">
    <property type="entry name" value="SUGRTRNSPORT"/>
</dbReference>
<evidence type="ECO:0000256" key="1">
    <source>
        <dbReference type="ARBA" id="ARBA00004141"/>
    </source>
</evidence>